<organism evidence="3 4">
    <name type="scientific">Phellinidium pouzarii</name>
    <dbReference type="NCBI Taxonomy" id="167371"/>
    <lineage>
        <taxon>Eukaryota</taxon>
        <taxon>Fungi</taxon>
        <taxon>Dikarya</taxon>
        <taxon>Basidiomycota</taxon>
        <taxon>Agaricomycotina</taxon>
        <taxon>Agaricomycetes</taxon>
        <taxon>Hymenochaetales</taxon>
        <taxon>Hymenochaetaceae</taxon>
        <taxon>Phellinidium</taxon>
    </lineage>
</organism>
<evidence type="ECO:0000313" key="4">
    <source>
        <dbReference type="Proteomes" id="UP000308199"/>
    </source>
</evidence>
<feature type="compositionally biased region" description="Polar residues" evidence="1">
    <location>
        <begin position="106"/>
        <end position="115"/>
    </location>
</feature>
<keyword evidence="4" id="KW-1185">Reference proteome</keyword>
<accession>A0A4S4LNT1</accession>
<feature type="region of interest" description="Disordered" evidence="1">
    <location>
        <begin position="72"/>
        <end position="127"/>
    </location>
</feature>
<evidence type="ECO:0000313" key="3">
    <source>
        <dbReference type="EMBL" id="THH11740.1"/>
    </source>
</evidence>
<dbReference type="EMBL" id="SGPK01000009">
    <property type="protein sequence ID" value="THH11740.1"/>
    <property type="molecule type" value="Genomic_DNA"/>
</dbReference>
<feature type="region of interest" description="Disordered" evidence="1">
    <location>
        <begin position="149"/>
        <end position="168"/>
    </location>
</feature>
<dbReference type="OrthoDB" id="3263613at2759"/>
<keyword evidence="2" id="KW-1133">Transmembrane helix</keyword>
<evidence type="ECO:0000256" key="1">
    <source>
        <dbReference type="SAM" id="MobiDB-lite"/>
    </source>
</evidence>
<keyword evidence="2" id="KW-0472">Membrane</keyword>
<dbReference type="Proteomes" id="UP000308199">
    <property type="component" value="Unassembled WGS sequence"/>
</dbReference>
<dbReference type="AlphaFoldDB" id="A0A4S4LNT1"/>
<name>A0A4S4LNT1_9AGAM</name>
<protein>
    <submittedName>
        <fullName evidence="3">Uncharacterized protein</fullName>
    </submittedName>
</protein>
<feature type="region of interest" description="Disordered" evidence="1">
    <location>
        <begin position="1"/>
        <end position="29"/>
    </location>
</feature>
<gene>
    <name evidence="3" type="ORF">EW145_g481</name>
</gene>
<proteinExistence type="predicted"/>
<feature type="compositionally biased region" description="Polar residues" evidence="1">
    <location>
        <begin position="1"/>
        <end position="10"/>
    </location>
</feature>
<keyword evidence="2" id="KW-0812">Transmembrane</keyword>
<reference evidence="3 4" key="1">
    <citation type="submission" date="2019-02" db="EMBL/GenBank/DDBJ databases">
        <title>Genome sequencing of the rare red list fungi Phellinidium pouzarii.</title>
        <authorList>
            <person name="Buettner E."/>
            <person name="Kellner H."/>
        </authorList>
    </citation>
    <scope>NUCLEOTIDE SEQUENCE [LARGE SCALE GENOMIC DNA]</scope>
    <source>
        <strain evidence="3 4">DSM 108285</strain>
    </source>
</reference>
<comment type="caution">
    <text evidence="3">The sequence shown here is derived from an EMBL/GenBank/DDBJ whole genome shotgun (WGS) entry which is preliminary data.</text>
</comment>
<feature type="transmembrane region" description="Helical" evidence="2">
    <location>
        <begin position="289"/>
        <end position="311"/>
    </location>
</feature>
<evidence type="ECO:0000256" key="2">
    <source>
        <dbReference type="SAM" id="Phobius"/>
    </source>
</evidence>
<sequence length="312" mass="33795">MASTPSTRCTSPPFCDGQQTPTQRKKPRCKKCGALMLGHKRGQCQTTSEAPESPKLFSAPMVEQANLSAQLQSLQIDTRGNEDEEEREQRTARGRSSVLPTKKSETLVSLASSEKATLDASGHPRMMTDGVAELDGKGTRASIEKWLESVPPSESTGDTHKSLSRPSVEPSLPLDLFGVLSRDSHSGKRSLANTAKPLGRTSSAIERDVFFKTLAERSKKPVASVFTVEMNDIYELEQNAKRLKFHARVIVPKFADGTTGDGWLVIGKNSSSVDEVFRQVEKDVKGGKGFVSTAVASGAAGSIMAWMYLAFS</sequence>